<dbReference type="InterPro" id="IPR022385">
    <property type="entry name" value="Rhs_assc_core"/>
</dbReference>
<protein>
    <submittedName>
        <fullName evidence="1">RHS repeat domain-containing protein</fullName>
    </submittedName>
</protein>
<evidence type="ECO:0000313" key="1">
    <source>
        <dbReference type="EMBL" id="MFD1315428.1"/>
    </source>
</evidence>
<proteinExistence type="predicted"/>
<evidence type="ECO:0000313" key="2">
    <source>
        <dbReference type="Proteomes" id="UP001597201"/>
    </source>
</evidence>
<comment type="caution">
    <text evidence="1">The sequence shown here is derived from an EMBL/GenBank/DDBJ whole genome shotgun (WGS) entry which is preliminary data.</text>
</comment>
<sequence>MNGIITDYAEGRAFRKGPVDLFSEGACLARGQISYTDANQNIGAIDLEIVEENNYYPFGLEHKGYNTAINGNPHKYMFGGKELQDEIVGSSSFEVYDFGARNYDPALGRWMVLDPLAEKMRRHSPYNYAFNNPIFFIDPDGMMPEKGDPIKWLKAVYKATTIKEVSVGLSGRLKGNLKAEGGRSDILKVQGSVNAFKLTYDLENDSSSFSGRNAQFGFVMDDKGLEVEIAMAKTEKMELDEAGNGKAGSSFLSGEIKLHDGESEHTAEGSIFGKKGGEEKGYVVDGSIKSEKKIRMEFMIIHLDLF</sequence>
<gene>
    <name evidence="1" type="ORF">ACFQ39_07350</name>
</gene>
<accession>A0ABW3Y0Q4</accession>
<dbReference type="NCBIfam" id="TIGR03696">
    <property type="entry name" value="Rhs_assc_core"/>
    <property type="match status" value="1"/>
</dbReference>
<reference evidence="2" key="1">
    <citation type="journal article" date="2019" name="Int. J. Syst. Evol. Microbiol.">
        <title>The Global Catalogue of Microorganisms (GCM) 10K type strain sequencing project: providing services to taxonomists for standard genome sequencing and annotation.</title>
        <authorList>
            <consortium name="The Broad Institute Genomics Platform"/>
            <consortium name="The Broad Institute Genome Sequencing Center for Infectious Disease"/>
            <person name="Wu L."/>
            <person name="Ma J."/>
        </authorList>
    </citation>
    <scope>NUCLEOTIDE SEQUENCE [LARGE SCALE GENOMIC DNA]</scope>
    <source>
        <strain evidence="2">CCUG 61485</strain>
    </source>
</reference>
<dbReference type="RefSeq" id="WP_377177601.1">
    <property type="nucleotide sequence ID" value="NZ_JBHTMY010000003.1"/>
</dbReference>
<dbReference type="Gene3D" id="2.180.10.10">
    <property type="entry name" value="RHS repeat-associated core"/>
    <property type="match status" value="1"/>
</dbReference>
<dbReference type="EMBL" id="JBHTMY010000003">
    <property type="protein sequence ID" value="MFD1315428.1"/>
    <property type="molecule type" value="Genomic_DNA"/>
</dbReference>
<keyword evidence="2" id="KW-1185">Reference proteome</keyword>
<dbReference type="Proteomes" id="UP001597201">
    <property type="component" value="Unassembled WGS sequence"/>
</dbReference>
<name>A0ABW3Y0Q4_9FLAO</name>
<organism evidence="1 2">
    <name type="scientific">Namhaeicola litoreus</name>
    <dbReference type="NCBI Taxonomy" id="1052145"/>
    <lineage>
        <taxon>Bacteria</taxon>
        <taxon>Pseudomonadati</taxon>
        <taxon>Bacteroidota</taxon>
        <taxon>Flavobacteriia</taxon>
        <taxon>Flavobacteriales</taxon>
        <taxon>Flavobacteriaceae</taxon>
        <taxon>Namhaeicola</taxon>
    </lineage>
</organism>